<dbReference type="PANTHER" id="PTHR16049">
    <property type="entry name" value="IQ DOMAIN-CONTAINING PROTEIN C"/>
    <property type="match status" value="1"/>
</dbReference>
<feature type="compositionally biased region" description="Polar residues" evidence="1">
    <location>
        <begin position="320"/>
        <end position="332"/>
    </location>
</feature>
<dbReference type="AlphaFoldDB" id="A0A8C5KJT8"/>
<evidence type="ECO:0000256" key="1">
    <source>
        <dbReference type="SAM" id="MobiDB-lite"/>
    </source>
</evidence>
<dbReference type="InterPro" id="IPR000048">
    <property type="entry name" value="IQ_motif_EF-hand-BS"/>
</dbReference>
<dbReference type="GeneTree" id="ENSGT00390000017195"/>
<reference evidence="2" key="1">
    <citation type="submission" date="2025-08" db="UniProtKB">
        <authorList>
            <consortium name="Ensembl"/>
        </authorList>
    </citation>
    <scope>IDENTIFICATION</scope>
</reference>
<dbReference type="Ensembl" id="ENSJJAT00000015554.1">
    <property type="protein sequence ID" value="ENSJJAP00000009112.1"/>
    <property type="gene ID" value="ENSJJAG00000013086.1"/>
</dbReference>
<feature type="region of interest" description="Disordered" evidence="1">
    <location>
        <begin position="263"/>
        <end position="294"/>
    </location>
</feature>
<dbReference type="Proteomes" id="UP000694385">
    <property type="component" value="Unassembled WGS sequence"/>
</dbReference>
<protein>
    <recommendedName>
        <fullName evidence="4">IQ domain-containing protein C</fullName>
    </recommendedName>
</protein>
<dbReference type="PANTHER" id="PTHR16049:SF8">
    <property type="entry name" value="IQ DOMAIN-CONTAINING PROTEIN C"/>
    <property type="match status" value="1"/>
</dbReference>
<sequence>MEPEQLRRKVLTLQACVRGFLVRRQFQKLRAEYEAIVQEIEGGLDTLQWTTGWIPRPQFLSKAKSHHSWKAGKKISNPEQELWCYFPCTASEKEATWEEMVQKKLKESSASPCGDDSPWLQAEQGRKTKKSTQGDSKDNAISKMENPGSSLPRSGQAVDLLWALTSQYEISVFSQQYLILKQTLRSPEADHTGDKPNHGGKDYEKVWSQPDHLLQDQVCVHRTTGEPDHADDSYQNCTSQPYKPPESLATIDKTTAVAEGRNPFCRRAGPQLPPTSDRQGGGNRYNRGPNQGRHTFQGTCVQHTKLLEDKTPGSLKHRSSCSGKLSTLCENPNTEHKSPRRPSHKETDAKESGHMIWDRLLMGLQHGSLDLRRTKPSTRWEHRGQLWR</sequence>
<keyword evidence="3" id="KW-1185">Reference proteome</keyword>
<dbReference type="PROSITE" id="PS50096">
    <property type="entry name" value="IQ"/>
    <property type="match status" value="1"/>
</dbReference>
<organism evidence="2 3">
    <name type="scientific">Jaculus jaculus</name>
    <name type="common">Lesser Egyptian jerboa</name>
    <dbReference type="NCBI Taxonomy" id="51337"/>
    <lineage>
        <taxon>Eukaryota</taxon>
        <taxon>Metazoa</taxon>
        <taxon>Chordata</taxon>
        <taxon>Craniata</taxon>
        <taxon>Vertebrata</taxon>
        <taxon>Euteleostomi</taxon>
        <taxon>Mammalia</taxon>
        <taxon>Eutheria</taxon>
        <taxon>Euarchontoglires</taxon>
        <taxon>Glires</taxon>
        <taxon>Rodentia</taxon>
        <taxon>Myomorpha</taxon>
        <taxon>Dipodoidea</taxon>
        <taxon>Dipodidae</taxon>
        <taxon>Dipodinae</taxon>
        <taxon>Jaculus</taxon>
    </lineage>
</organism>
<dbReference type="InterPro" id="IPR042506">
    <property type="entry name" value="IQCC"/>
</dbReference>
<proteinExistence type="predicted"/>
<evidence type="ECO:0008006" key="4">
    <source>
        <dbReference type="Google" id="ProtNLM"/>
    </source>
</evidence>
<evidence type="ECO:0000313" key="3">
    <source>
        <dbReference type="Proteomes" id="UP000694385"/>
    </source>
</evidence>
<reference evidence="2" key="2">
    <citation type="submission" date="2025-09" db="UniProtKB">
        <authorList>
            <consortium name="Ensembl"/>
        </authorList>
    </citation>
    <scope>IDENTIFICATION</scope>
</reference>
<accession>A0A8C5KJT8</accession>
<dbReference type="SMART" id="SM00015">
    <property type="entry name" value="IQ"/>
    <property type="match status" value="1"/>
</dbReference>
<evidence type="ECO:0000313" key="2">
    <source>
        <dbReference type="Ensembl" id="ENSJJAP00000009112.1"/>
    </source>
</evidence>
<feature type="region of interest" description="Disordered" evidence="1">
    <location>
        <begin position="106"/>
        <end position="154"/>
    </location>
</feature>
<feature type="region of interest" description="Disordered" evidence="1">
    <location>
        <begin position="310"/>
        <end position="350"/>
    </location>
</feature>
<dbReference type="OMA" id="DHRAQTC"/>
<name>A0A8C5KJT8_JACJA</name>